<gene>
    <name evidence="1" type="ORF">L3Q82_018923</name>
</gene>
<reference evidence="1" key="1">
    <citation type="submission" date="2022-04" db="EMBL/GenBank/DDBJ databases">
        <title>Jade perch genome.</title>
        <authorList>
            <person name="Chao B."/>
        </authorList>
    </citation>
    <scope>NUCLEOTIDE SEQUENCE</scope>
    <source>
        <strain evidence="1">CB-2022</strain>
    </source>
</reference>
<sequence length="100" mass="11369">PINKFLGLKRATSTFEKPYYYSFISSLEEHKANTSCCSVPPPQAHTLNFYLNFQSSCTKFTTVHSGHQTKVFYLYPCSSLETRGDRAFEVAAPRLLEQPP</sequence>
<accession>A0ACB8VG29</accession>
<keyword evidence="2" id="KW-1185">Reference proteome</keyword>
<feature type="non-terminal residue" evidence="1">
    <location>
        <position position="100"/>
    </location>
</feature>
<organism evidence="1 2">
    <name type="scientific">Scortum barcoo</name>
    <name type="common">barcoo grunter</name>
    <dbReference type="NCBI Taxonomy" id="214431"/>
    <lineage>
        <taxon>Eukaryota</taxon>
        <taxon>Metazoa</taxon>
        <taxon>Chordata</taxon>
        <taxon>Craniata</taxon>
        <taxon>Vertebrata</taxon>
        <taxon>Euteleostomi</taxon>
        <taxon>Actinopterygii</taxon>
        <taxon>Neopterygii</taxon>
        <taxon>Teleostei</taxon>
        <taxon>Neoteleostei</taxon>
        <taxon>Acanthomorphata</taxon>
        <taxon>Eupercaria</taxon>
        <taxon>Centrarchiformes</taxon>
        <taxon>Terapontoidei</taxon>
        <taxon>Terapontidae</taxon>
        <taxon>Scortum</taxon>
    </lineage>
</organism>
<feature type="non-terminal residue" evidence="1">
    <location>
        <position position="1"/>
    </location>
</feature>
<dbReference type="EMBL" id="CM041552">
    <property type="protein sequence ID" value="KAI3354399.1"/>
    <property type="molecule type" value="Genomic_DNA"/>
</dbReference>
<name>A0ACB8VG29_9TELE</name>
<dbReference type="Proteomes" id="UP000831701">
    <property type="component" value="Chromosome 22"/>
</dbReference>
<evidence type="ECO:0000313" key="2">
    <source>
        <dbReference type="Proteomes" id="UP000831701"/>
    </source>
</evidence>
<evidence type="ECO:0000313" key="1">
    <source>
        <dbReference type="EMBL" id="KAI3354399.1"/>
    </source>
</evidence>
<protein>
    <submittedName>
        <fullName evidence="1">Uncharacterized protein</fullName>
    </submittedName>
</protein>
<comment type="caution">
    <text evidence="1">The sequence shown here is derived from an EMBL/GenBank/DDBJ whole genome shotgun (WGS) entry which is preliminary data.</text>
</comment>
<proteinExistence type="predicted"/>